<protein>
    <recommendedName>
        <fullName evidence="3">Ras guanyl-nucleotide exchange factor RasGEF</fullName>
    </recommendedName>
</protein>
<dbReference type="PANTHER" id="PTHR28015:SF1">
    <property type="entry name" value="ATP SYNTHASE ASSEMBLY FACTOR FMC1, MITOCHONDRIAL"/>
    <property type="match status" value="1"/>
</dbReference>
<keyword evidence="2" id="KW-1185">Reference proteome</keyword>
<dbReference type="InterPro" id="IPR039196">
    <property type="entry name" value="Fmc1"/>
</dbReference>
<dbReference type="Proteomes" id="UP000226031">
    <property type="component" value="Unassembled WGS sequence"/>
</dbReference>
<dbReference type="PANTHER" id="PTHR28015">
    <property type="entry name" value="ATP SYNTHASE ASSEMBLY FACTOR FMC1, MITOCHONDRIAL"/>
    <property type="match status" value="1"/>
</dbReference>
<dbReference type="GO" id="GO:0033615">
    <property type="term" value="P:mitochondrial proton-transporting ATP synthase complex assembly"/>
    <property type="evidence" value="ECO:0007669"/>
    <property type="project" value="InterPro"/>
</dbReference>
<dbReference type="VEuPathDB" id="FungiDB:EMCG_00463"/>
<evidence type="ECO:0000313" key="1">
    <source>
        <dbReference type="EMBL" id="PGH28526.1"/>
    </source>
</evidence>
<evidence type="ECO:0008006" key="3">
    <source>
        <dbReference type="Google" id="ProtNLM"/>
    </source>
</evidence>
<accession>A0A2B7Z3P6</accession>
<dbReference type="EMBL" id="PDND01000384">
    <property type="protein sequence ID" value="PGH28526.1"/>
    <property type="molecule type" value="Genomic_DNA"/>
</dbReference>
<evidence type="ECO:0000313" key="2">
    <source>
        <dbReference type="Proteomes" id="UP000226031"/>
    </source>
</evidence>
<reference evidence="1 2" key="1">
    <citation type="submission" date="2017-10" db="EMBL/GenBank/DDBJ databases">
        <title>Comparative genomics in systemic dimorphic fungi from Ajellomycetaceae.</title>
        <authorList>
            <person name="Munoz J.F."/>
            <person name="Mcewen J.G."/>
            <person name="Clay O.K."/>
            <person name="Cuomo C.A."/>
        </authorList>
    </citation>
    <scope>NUCLEOTIDE SEQUENCE [LARGE SCALE GENOMIC DNA]</scope>
    <source>
        <strain evidence="1 2">UAMH4076</strain>
    </source>
</reference>
<dbReference type="STRING" id="73230.A0A2B7Z3P6"/>
<dbReference type="GO" id="GO:0005759">
    <property type="term" value="C:mitochondrial matrix"/>
    <property type="evidence" value="ECO:0007669"/>
    <property type="project" value="TreeGrafter"/>
</dbReference>
<sequence>MASQFSSQTRALYRSVLRELPHRPLSSPSPLVARIRTHLISQPSSESNNSQRQAQLNEAEQFAQYLRAQREYITLLERYNPGADMDEEERVRLTARRVGMELPVEAEGFEKTQ</sequence>
<dbReference type="AlphaFoldDB" id="A0A2B7Z3P6"/>
<dbReference type="Pfam" id="PF13233">
    <property type="entry name" value="Complex1_LYR_2"/>
    <property type="match status" value="1"/>
</dbReference>
<gene>
    <name evidence="1" type="ORF">GX50_08736</name>
</gene>
<comment type="caution">
    <text evidence="1">The sequence shown here is derived from an EMBL/GenBank/DDBJ whole genome shotgun (WGS) entry which is preliminary data.</text>
</comment>
<organism evidence="1 2">
    <name type="scientific">[Emmonsia] crescens</name>
    <dbReference type="NCBI Taxonomy" id="73230"/>
    <lineage>
        <taxon>Eukaryota</taxon>
        <taxon>Fungi</taxon>
        <taxon>Dikarya</taxon>
        <taxon>Ascomycota</taxon>
        <taxon>Pezizomycotina</taxon>
        <taxon>Eurotiomycetes</taxon>
        <taxon>Eurotiomycetidae</taxon>
        <taxon>Onygenales</taxon>
        <taxon>Ajellomycetaceae</taxon>
        <taxon>Emergomyces</taxon>
    </lineage>
</organism>
<name>A0A2B7Z3P6_9EURO</name>
<proteinExistence type="predicted"/>